<dbReference type="RefSeq" id="WP_347935879.1">
    <property type="nucleotide sequence ID" value="NZ_CP158160.1"/>
</dbReference>
<name>A0ABV0IYC7_9NEIS</name>
<organism evidence="1 2">
    <name type="scientific">Chromobacterium phragmitis</name>
    <dbReference type="NCBI Taxonomy" id="2202141"/>
    <lineage>
        <taxon>Bacteria</taxon>
        <taxon>Pseudomonadati</taxon>
        <taxon>Pseudomonadota</taxon>
        <taxon>Betaproteobacteria</taxon>
        <taxon>Neisseriales</taxon>
        <taxon>Chromobacteriaceae</taxon>
        <taxon>Chromobacterium</taxon>
    </lineage>
</organism>
<keyword evidence="2" id="KW-1185">Reference proteome</keyword>
<gene>
    <name evidence="1" type="ORF">ABI908_16590</name>
</gene>
<evidence type="ECO:0000313" key="2">
    <source>
        <dbReference type="Proteomes" id="UP001462502"/>
    </source>
</evidence>
<comment type="caution">
    <text evidence="1">The sequence shown here is derived from an EMBL/GenBank/DDBJ whole genome shotgun (WGS) entry which is preliminary data.</text>
</comment>
<sequence length="194" mass="21577">MLSAFSDAAHDGRLAALPIGRIAAFRAAGGKMRKSMGFWLGGLLWLAGCGIVQAADAILVVKGNIGVFNDAARREYRFSEQDLLKLPQRTIQTKTTWTPKSAFSGPAIDDILRTAGSRGTQIDVVTYDDYKVTLPISDLARYHPIMARFLNGKPLERRDFGPLWVMYPVSDFSELQKVKSDAKLAWQVRYIVVR</sequence>
<accession>A0ABV0IYC7</accession>
<evidence type="ECO:0008006" key="3">
    <source>
        <dbReference type="Google" id="ProtNLM"/>
    </source>
</evidence>
<protein>
    <recommendedName>
        <fullName evidence="3">Oxidoreductase</fullName>
    </recommendedName>
</protein>
<reference evidence="1 2" key="1">
    <citation type="submission" date="2024-05" db="EMBL/GenBank/DDBJ databases">
        <authorList>
            <person name="De Oliveira J.P."/>
            <person name="Noriler S.A."/>
            <person name="De Oliveira A.G."/>
            <person name="Sipoli D.S."/>
        </authorList>
    </citation>
    <scope>NUCLEOTIDE SEQUENCE [LARGE SCALE GENOMIC DNA]</scope>
    <source>
        <strain evidence="1 2">LABIM192</strain>
    </source>
</reference>
<dbReference type="SUPFAM" id="SSF56524">
    <property type="entry name" value="Oxidoreductase molybdopterin-binding domain"/>
    <property type="match status" value="1"/>
</dbReference>
<evidence type="ECO:0000313" key="1">
    <source>
        <dbReference type="EMBL" id="MEO9385719.1"/>
    </source>
</evidence>
<dbReference type="Proteomes" id="UP001462502">
    <property type="component" value="Unassembled WGS sequence"/>
</dbReference>
<proteinExistence type="predicted"/>
<dbReference type="InterPro" id="IPR036374">
    <property type="entry name" value="OxRdtase_Mopterin-bd_sf"/>
</dbReference>
<dbReference type="EMBL" id="JBDXMI010000001">
    <property type="protein sequence ID" value="MEO9385719.1"/>
    <property type="molecule type" value="Genomic_DNA"/>
</dbReference>